<dbReference type="Proteomes" id="UP001595715">
    <property type="component" value="Unassembled WGS sequence"/>
</dbReference>
<evidence type="ECO:0008006" key="3">
    <source>
        <dbReference type="Google" id="ProtNLM"/>
    </source>
</evidence>
<protein>
    <recommendedName>
        <fullName evidence="3">SMI1/KNR4 family protein</fullName>
    </recommendedName>
</protein>
<reference evidence="2" key="1">
    <citation type="journal article" date="2019" name="Int. J. Syst. Evol. Microbiol.">
        <title>The Global Catalogue of Microorganisms (GCM) 10K type strain sequencing project: providing services to taxonomists for standard genome sequencing and annotation.</title>
        <authorList>
            <consortium name="The Broad Institute Genomics Platform"/>
            <consortium name="The Broad Institute Genome Sequencing Center for Infectious Disease"/>
            <person name="Wu L."/>
            <person name="Ma J."/>
        </authorList>
    </citation>
    <scope>NUCLEOTIDE SEQUENCE [LARGE SCALE GENOMIC DNA]</scope>
    <source>
        <strain evidence="2">IBRC-M 10987</strain>
    </source>
</reference>
<sequence length="252" mass="29379">MNNHYRTPVLLEQIITWEREYSHEVGYLENPTGLYLGIDFNTTDGYFCTPVDCFPFADTGADGEHFGLLTDFGFVKDLNEAPVIRISPMHSDHVQLVARNLNDFFSLHFYDELLLMNDYSSEDEYLERVRQEESKDLNSEWFDHDRWKKERAKVLNEVQEKFNLYPIADPVHYLQDIRLERQLQIAIKTEDSLGIVRLPTAIPPEKELLLASVRNLQFTACSDRNIVERHAKELVGLGMTKEAESLLVRLLR</sequence>
<comment type="caution">
    <text evidence="1">The sequence shown here is derived from an EMBL/GenBank/DDBJ whole genome shotgun (WGS) entry which is preliminary data.</text>
</comment>
<gene>
    <name evidence="1" type="ORF">ACFOZ8_05805</name>
</gene>
<dbReference type="RefSeq" id="WP_377717859.1">
    <property type="nucleotide sequence ID" value="NZ_JBHSAM010000014.1"/>
</dbReference>
<keyword evidence="2" id="KW-1185">Reference proteome</keyword>
<proteinExistence type="predicted"/>
<name>A0ABV8K194_9BACL</name>
<evidence type="ECO:0000313" key="2">
    <source>
        <dbReference type="Proteomes" id="UP001595715"/>
    </source>
</evidence>
<accession>A0ABV8K194</accession>
<dbReference type="EMBL" id="JBHSAM010000014">
    <property type="protein sequence ID" value="MFC4099172.1"/>
    <property type="molecule type" value="Genomic_DNA"/>
</dbReference>
<organism evidence="1 2">
    <name type="scientific">Paenibacillus xanthanilyticus</name>
    <dbReference type="NCBI Taxonomy" id="1783531"/>
    <lineage>
        <taxon>Bacteria</taxon>
        <taxon>Bacillati</taxon>
        <taxon>Bacillota</taxon>
        <taxon>Bacilli</taxon>
        <taxon>Bacillales</taxon>
        <taxon>Paenibacillaceae</taxon>
        <taxon>Paenibacillus</taxon>
    </lineage>
</organism>
<evidence type="ECO:0000313" key="1">
    <source>
        <dbReference type="EMBL" id="MFC4099172.1"/>
    </source>
</evidence>